<organism evidence="2 3">
    <name type="scientific">Paenibacillus etheri</name>
    <dbReference type="NCBI Taxonomy" id="1306852"/>
    <lineage>
        <taxon>Bacteria</taxon>
        <taxon>Bacillati</taxon>
        <taxon>Bacillota</taxon>
        <taxon>Bacilli</taxon>
        <taxon>Bacillales</taxon>
        <taxon>Paenibacillaceae</taxon>
        <taxon>Paenibacillus</taxon>
    </lineage>
</organism>
<dbReference type="InterPro" id="IPR016181">
    <property type="entry name" value="Acyl_CoA_acyltransferase"/>
</dbReference>
<dbReference type="Pfam" id="PF00583">
    <property type="entry name" value="Acetyltransf_1"/>
    <property type="match status" value="1"/>
</dbReference>
<reference evidence="2 3" key="1">
    <citation type="journal article" date="2015" name="Int. Biodeterior. Biodegradation">
        <title>Physiological and genetic screening methods for the isolation of methyl tert-butyl ether-degrading bacteria for bioremediation purposes.</title>
        <authorList>
            <person name="Guisado I.M."/>
            <person name="Purswani J."/>
            <person name="Gonzalez Lopez J."/>
            <person name="Pozo C."/>
        </authorList>
    </citation>
    <scope>NUCLEOTIDE SEQUENCE [LARGE SCALE GENOMIC DNA]</scope>
    <source>
        <strain evidence="2 3">SH7</strain>
    </source>
</reference>
<name>A0A0W1APA8_9BACL</name>
<dbReference type="CDD" id="cd04301">
    <property type="entry name" value="NAT_SF"/>
    <property type="match status" value="1"/>
</dbReference>
<proteinExistence type="predicted"/>
<evidence type="ECO:0000259" key="1">
    <source>
        <dbReference type="PROSITE" id="PS51186"/>
    </source>
</evidence>
<comment type="caution">
    <text evidence="2">The sequence shown here is derived from an EMBL/GenBank/DDBJ whole genome shotgun (WGS) entry which is preliminary data.</text>
</comment>
<dbReference type="EMBL" id="LCZJ02000098">
    <property type="protein sequence ID" value="KTD83177.1"/>
    <property type="molecule type" value="Genomic_DNA"/>
</dbReference>
<dbReference type="InterPro" id="IPR000182">
    <property type="entry name" value="GNAT_dom"/>
</dbReference>
<sequence>MRDFVIRNPKDEDAEQIESMDFVLKMLYLYHGDLDKRNMFCAVSGDGEVLAVAHLMEHDTFHAVGHDEDTSFKRYLNYEIIFAENAEDEGIKAALIEALIGRAREIKAGYQEKRIIMAQYLDTDHLEELSFCLARGFTIYDTIVVFKFDLSREIPEYPLPEGVLVKPTALNNSEAQEQYRQAELASFDGVAWSLNHLGWMQGSPEIVNFCAFYGDQLIGNTSTWRITDERSATENVFVIPEWQKNGVARNIICTALDYLKKQGKPIATLGTHGDNKKAIRLYTQIGYELCGSRFTVGYEID</sequence>
<evidence type="ECO:0000313" key="3">
    <source>
        <dbReference type="Proteomes" id="UP000054709"/>
    </source>
</evidence>
<dbReference type="OrthoDB" id="1897483at2"/>
<evidence type="ECO:0000313" key="2">
    <source>
        <dbReference type="EMBL" id="KTD83177.1"/>
    </source>
</evidence>
<keyword evidence="3" id="KW-1185">Reference proteome</keyword>
<dbReference type="PROSITE" id="PS51186">
    <property type="entry name" value="GNAT"/>
    <property type="match status" value="1"/>
</dbReference>
<dbReference type="Proteomes" id="UP000054709">
    <property type="component" value="Unassembled WGS sequence"/>
</dbReference>
<gene>
    <name evidence="2" type="ORF">UQ64_03345</name>
</gene>
<dbReference type="GO" id="GO:0016747">
    <property type="term" value="F:acyltransferase activity, transferring groups other than amino-acyl groups"/>
    <property type="evidence" value="ECO:0007669"/>
    <property type="project" value="InterPro"/>
</dbReference>
<dbReference type="SUPFAM" id="SSF55729">
    <property type="entry name" value="Acyl-CoA N-acyltransferases (Nat)"/>
    <property type="match status" value="1"/>
</dbReference>
<dbReference type="AlphaFoldDB" id="A0A0W1APA8"/>
<feature type="domain" description="N-acetyltransferase" evidence="1">
    <location>
        <begin position="163"/>
        <end position="301"/>
    </location>
</feature>
<dbReference type="RefSeq" id="WP_060626971.1">
    <property type="nucleotide sequence ID" value="NZ_LCZJ02000098.1"/>
</dbReference>
<dbReference type="Gene3D" id="3.40.630.30">
    <property type="match status" value="1"/>
</dbReference>
<protein>
    <recommendedName>
        <fullName evidence="1">N-acetyltransferase domain-containing protein</fullName>
    </recommendedName>
</protein>
<accession>A0A0W1APA8</accession>